<organism evidence="1 2">
    <name type="scientific">Caligus rogercresseyi</name>
    <name type="common">Sea louse</name>
    <dbReference type="NCBI Taxonomy" id="217165"/>
    <lineage>
        <taxon>Eukaryota</taxon>
        <taxon>Metazoa</taxon>
        <taxon>Ecdysozoa</taxon>
        <taxon>Arthropoda</taxon>
        <taxon>Crustacea</taxon>
        <taxon>Multicrustacea</taxon>
        <taxon>Hexanauplia</taxon>
        <taxon>Copepoda</taxon>
        <taxon>Siphonostomatoida</taxon>
        <taxon>Caligidae</taxon>
        <taxon>Caligus</taxon>
    </lineage>
</organism>
<dbReference type="EMBL" id="CP045907">
    <property type="protein sequence ID" value="QQP35713.1"/>
    <property type="molecule type" value="Genomic_DNA"/>
</dbReference>
<proteinExistence type="predicted"/>
<protein>
    <submittedName>
        <fullName evidence="1">Uncharacterized protein</fullName>
    </submittedName>
</protein>
<name>A0A7T8GPV3_CALRO</name>
<feature type="non-terminal residue" evidence="1">
    <location>
        <position position="1"/>
    </location>
</feature>
<sequence>SETPTLCRLCEEEDETPIYLIYDCLRTGMDELALETRETLKKTLLEEFLLNTNNYLFKFNLFKNLISSASTVHDRLIPH</sequence>
<keyword evidence="2" id="KW-1185">Reference proteome</keyword>
<evidence type="ECO:0000313" key="1">
    <source>
        <dbReference type="EMBL" id="QQP35713.1"/>
    </source>
</evidence>
<dbReference type="Proteomes" id="UP000595437">
    <property type="component" value="Chromosome 18"/>
</dbReference>
<evidence type="ECO:0000313" key="2">
    <source>
        <dbReference type="Proteomes" id="UP000595437"/>
    </source>
</evidence>
<dbReference type="AlphaFoldDB" id="A0A7T8GPV3"/>
<accession>A0A7T8GPV3</accession>
<gene>
    <name evidence="1" type="ORF">FKW44_024006</name>
</gene>
<reference evidence="2" key="1">
    <citation type="submission" date="2021-01" db="EMBL/GenBank/DDBJ databases">
        <title>Caligus Genome Assembly.</title>
        <authorList>
            <person name="Gallardo-Escarate C."/>
        </authorList>
    </citation>
    <scope>NUCLEOTIDE SEQUENCE [LARGE SCALE GENOMIC DNA]</scope>
</reference>